<evidence type="ECO:0000313" key="2">
    <source>
        <dbReference type="Proteomes" id="UP000003179"/>
    </source>
</evidence>
<keyword evidence="2" id="KW-1185">Reference proteome</keyword>
<accession>A0ABP2KD89</accession>
<proteinExistence type="predicted"/>
<dbReference type="EMBL" id="ADZU01000017">
    <property type="protein sequence ID" value="EFS92754.1"/>
    <property type="molecule type" value="Genomic_DNA"/>
</dbReference>
<protein>
    <submittedName>
        <fullName evidence="1">Uncharacterized protein</fullName>
    </submittedName>
</protein>
<name>A0ABP2KD89_9ACTN</name>
<sequence>MVRALGVSLGYGHSYFGGTAPLIYEAFKEHGQVMWSLST</sequence>
<gene>
    <name evidence="1" type="ORF">HMPREF9607_00967</name>
</gene>
<reference evidence="1" key="1">
    <citation type="submission" date="2010-08" db="EMBL/GenBank/DDBJ databases">
        <authorList>
            <person name="Weinstock G."/>
            <person name="Sodergren E."/>
            <person name="Clifton S."/>
            <person name="Fulton L."/>
            <person name="Fulton B."/>
            <person name="Courtney L."/>
            <person name="Fronick C."/>
            <person name="Harrison M."/>
            <person name="Strong C."/>
            <person name="Farmer C."/>
            <person name="Delahaunty K."/>
            <person name="Markovic C."/>
            <person name="Hall O."/>
            <person name="Minx P."/>
            <person name="Tomlinson C."/>
            <person name="Mitreva M."/>
            <person name="Hou S."/>
            <person name="Chen J."/>
            <person name="Wollam A."/>
            <person name="Pepin K.H."/>
            <person name="Johnson M."/>
            <person name="Bhonagiri V."/>
            <person name="Zhang X."/>
            <person name="Suruliraj S."/>
            <person name="Warren W."/>
            <person name="Chinwalla A."/>
            <person name="Mardis E.R."/>
            <person name="Wilson R.K."/>
        </authorList>
    </citation>
    <scope>NUCLEOTIDE SEQUENCE [LARGE SCALE GENOMIC DNA]</scope>
    <source>
        <strain evidence="1">HL044PA1</strain>
    </source>
</reference>
<comment type="caution">
    <text evidence="1">The sequence shown here is derived from an EMBL/GenBank/DDBJ whole genome shotgun (WGS) entry which is preliminary data.</text>
</comment>
<evidence type="ECO:0000313" key="1">
    <source>
        <dbReference type="EMBL" id="EFS92754.1"/>
    </source>
</evidence>
<organism evidence="1 2">
    <name type="scientific">Cutibacterium modestum HL044PA1</name>
    <dbReference type="NCBI Taxonomy" id="765109"/>
    <lineage>
        <taxon>Bacteria</taxon>
        <taxon>Bacillati</taxon>
        <taxon>Actinomycetota</taxon>
        <taxon>Actinomycetes</taxon>
        <taxon>Propionibacteriales</taxon>
        <taxon>Propionibacteriaceae</taxon>
        <taxon>Cutibacterium</taxon>
        <taxon>Cutibacterium modestum</taxon>
    </lineage>
</organism>
<dbReference type="Proteomes" id="UP000003179">
    <property type="component" value="Unassembled WGS sequence"/>
</dbReference>